<keyword evidence="1" id="KW-0812">Transmembrane</keyword>
<accession>A0A4Z0F842</accession>
<protein>
    <submittedName>
        <fullName evidence="2">Uncharacterized protein</fullName>
    </submittedName>
</protein>
<evidence type="ECO:0000313" key="2">
    <source>
        <dbReference type="EMBL" id="TFZ81626.1"/>
    </source>
</evidence>
<sequence length="302" mass="33831">MTFPMTVTILEWAAFSASIMCSFVYGYRTIAGPLIGVVTAILFMLFGWASGVHAAIAANIIFLIIHTRNGWRIMTNDPKRQTERTAKELNRVVDQLNHWNQEDMDFASEVVTRLAKLCHQASFDAGWWSDIKTGELMPPSVALKTVLIHSEISEAMEGDRKSLQDDKLPHRSMFEVELADTVIRICDIAGRLGRKFGSYFVSSGRQIAGEVVGDIGEDLCRLHYHTSRVWREHRVHLSCGADSPMYTGAVLSELGQLLYAVCETAQFYKIDLGGAVAEKMEFNVNRPDHKIENRLKGGGKSY</sequence>
<evidence type="ECO:0000256" key="1">
    <source>
        <dbReference type="SAM" id="Phobius"/>
    </source>
</evidence>
<feature type="transmembrane region" description="Helical" evidence="1">
    <location>
        <begin position="34"/>
        <end position="65"/>
    </location>
</feature>
<dbReference type="CDD" id="cd11542">
    <property type="entry name" value="NTP-PPase_u5"/>
    <property type="match status" value="1"/>
</dbReference>
<dbReference type="OrthoDB" id="9154322at2"/>
<keyword evidence="3" id="KW-1185">Reference proteome</keyword>
<dbReference type="RefSeq" id="WP_135282591.1">
    <property type="nucleotide sequence ID" value="NZ_SRIO01000018.1"/>
</dbReference>
<gene>
    <name evidence="2" type="ORF">E4680_11630</name>
</gene>
<reference evidence="2 3" key="1">
    <citation type="journal article" date="2019" name="ISME J.">
        <title>Candidatus Macondimonas diazotrophica, a novel gammaproteobacterial genus dominating crude-oil-contaminated coastal sediments.</title>
        <authorList>
            <person name="Karthikeyan S."/>
            <person name="Konstantinidis K."/>
        </authorList>
    </citation>
    <scope>NUCLEOTIDE SEQUENCE [LARGE SCALE GENOMIC DNA]</scope>
    <source>
        <strain evidence="2 3">KTK01</strain>
    </source>
</reference>
<dbReference type="AlphaFoldDB" id="A0A4Z0F842"/>
<dbReference type="EMBL" id="SRIO01000018">
    <property type="protein sequence ID" value="TFZ81626.1"/>
    <property type="molecule type" value="Genomic_DNA"/>
</dbReference>
<proteinExistence type="predicted"/>
<keyword evidence="1" id="KW-0472">Membrane</keyword>
<organism evidence="2 3">
    <name type="scientific">Candidatus Macondimonas diazotrophica</name>
    <dbReference type="NCBI Taxonomy" id="2305248"/>
    <lineage>
        <taxon>Bacteria</taxon>
        <taxon>Pseudomonadati</taxon>
        <taxon>Pseudomonadota</taxon>
        <taxon>Gammaproteobacteria</taxon>
        <taxon>Chromatiales</taxon>
        <taxon>Ectothiorhodospiraceae</taxon>
        <taxon>Candidatus Macondimonas</taxon>
    </lineage>
</organism>
<dbReference type="Proteomes" id="UP000297890">
    <property type="component" value="Unassembled WGS sequence"/>
</dbReference>
<comment type="caution">
    <text evidence="2">The sequence shown here is derived from an EMBL/GenBank/DDBJ whole genome shotgun (WGS) entry which is preliminary data.</text>
</comment>
<name>A0A4Z0F842_9GAMM</name>
<evidence type="ECO:0000313" key="3">
    <source>
        <dbReference type="Proteomes" id="UP000297890"/>
    </source>
</evidence>
<keyword evidence="1" id="KW-1133">Transmembrane helix</keyword>
<feature type="transmembrane region" description="Helical" evidence="1">
    <location>
        <begin position="7"/>
        <end position="28"/>
    </location>
</feature>